<dbReference type="OrthoDB" id="9810730at2"/>
<dbReference type="Pfam" id="PF00072">
    <property type="entry name" value="Response_reg"/>
    <property type="match status" value="1"/>
</dbReference>
<dbReference type="PROSITE" id="PS50109">
    <property type="entry name" value="HIS_KIN"/>
    <property type="match status" value="1"/>
</dbReference>
<dbReference type="PROSITE" id="PS50110">
    <property type="entry name" value="RESPONSE_REGULATORY"/>
    <property type="match status" value="1"/>
</dbReference>
<dbReference type="PANTHER" id="PTHR45339:SF1">
    <property type="entry name" value="HYBRID SIGNAL TRANSDUCTION HISTIDINE KINASE J"/>
    <property type="match status" value="1"/>
</dbReference>
<keyword evidence="7" id="KW-1185">Reference proteome</keyword>
<organism evidence="6 7">
    <name type="scientific">Methylomagnum ishizawai</name>
    <dbReference type="NCBI Taxonomy" id="1760988"/>
    <lineage>
        <taxon>Bacteria</taxon>
        <taxon>Pseudomonadati</taxon>
        <taxon>Pseudomonadota</taxon>
        <taxon>Gammaproteobacteria</taxon>
        <taxon>Methylococcales</taxon>
        <taxon>Methylococcaceae</taxon>
        <taxon>Methylomagnum</taxon>
    </lineage>
</organism>
<sequence>MSAAPRSILIIDADPDRRAELGRRLLQGPHPYHIAEAETWTGGLALSRGTPPDCVLLGPATAADGTETPPYPLVRIAVEDYGDAWDAADPTWLSSAIERAIERHALADPGRAAQPTPAAADEPWLQDLRDLDRRAEDLPERDILELGLAIAARATGSAVGYARLGGSDHETIALYPQDSSADPAWNPLTPPHQLEAPVIEDGQTRLLLRVGHKADDYDEADQTRLRRLGDELQAILRRRQVLDRLARARAAAEADSQAKSALLAQAGQDIQTPLNSLLDWVERLRREGVAERQTEPLDRIEALARHALRLAGDWLGPTAVEAEGSAPVATPFNLSELIRATLDGLGTRAQAKGLSLRVNLAQVPRQLEGDAPRLGQALTHYLDNAIESTERGHVTLSARMAGETAGDCLIRFEVADSGAATSPERRLAIVRRLAEPMGGGAGSGNTPDGGNLFWFTARLRKGHPAPPQAADPPEARLRRDHRGTRILLVEDDIISQEVALMLLEETGLSADLAANGREALRLLAQGGYALILMDMQMPEMDGLETTRHIRRQPGFQDVPIVALTANAFQEDRNACFAAGMDDFIAKPVDPGMLFATLLKWLERGHKDTPPAA</sequence>
<gene>
    <name evidence="6" type="ORF">SAMN02949497_2549</name>
</gene>
<dbReference type="RefSeq" id="WP_125468919.1">
    <property type="nucleotide sequence ID" value="NZ_FXAM01000001.1"/>
</dbReference>
<dbReference type="PANTHER" id="PTHR45339">
    <property type="entry name" value="HYBRID SIGNAL TRANSDUCTION HISTIDINE KINASE J"/>
    <property type="match status" value="1"/>
</dbReference>
<dbReference type="AlphaFoldDB" id="A0A1Y6CX10"/>
<evidence type="ECO:0000256" key="3">
    <source>
        <dbReference type="PROSITE-ProRule" id="PRU00169"/>
    </source>
</evidence>
<dbReference type="InterPro" id="IPR001789">
    <property type="entry name" value="Sig_transdc_resp-reg_receiver"/>
</dbReference>
<keyword evidence="2" id="KW-0902">Two-component regulatory system</keyword>
<dbReference type="Gene3D" id="1.10.287.130">
    <property type="match status" value="1"/>
</dbReference>
<dbReference type="Gene3D" id="3.30.565.10">
    <property type="entry name" value="Histidine kinase-like ATPase, C-terminal domain"/>
    <property type="match status" value="1"/>
</dbReference>
<accession>A0A1Y6CX10</accession>
<feature type="domain" description="Response regulatory" evidence="5">
    <location>
        <begin position="485"/>
        <end position="601"/>
    </location>
</feature>
<name>A0A1Y6CX10_9GAMM</name>
<dbReference type="InterPro" id="IPR011006">
    <property type="entry name" value="CheY-like_superfamily"/>
</dbReference>
<dbReference type="CDD" id="cd17546">
    <property type="entry name" value="REC_hyHK_CKI1_RcsC-like"/>
    <property type="match status" value="1"/>
</dbReference>
<dbReference type="SUPFAM" id="SSF52172">
    <property type="entry name" value="CheY-like"/>
    <property type="match status" value="1"/>
</dbReference>
<reference evidence="6 7" key="1">
    <citation type="submission" date="2016-12" db="EMBL/GenBank/DDBJ databases">
        <authorList>
            <person name="Song W.-J."/>
            <person name="Kurnit D.M."/>
        </authorList>
    </citation>
    <scope>NUCLEOTIDE SEQUENCE [LARGE SCALE GENOMIC DNA]</scope>
    <source>
        <strain evidence="6 7">175</strain>
    </source>
</reference>
<proteinExistence type="predicted"/>
<evidence type="ECO:0000313" key="7">
    <source>
        <dbReference type="Proteomes" id="UP000192923"/>
    </source>
</evidence>
<dbReference type="Gene3D" id="3.40.50.2300">
    <property type="match status" value="1"/>
</dbReference>
<dbReference type="Proteomes" id="UP000192923">
    <property type="component" value="Unassembled WGS sequence"/>
</dbReference>
<dbReference type="InterPro" id="IPR005467">
    <property type="entry name" value="His_kinase_dom"/>
</dbReference>
<keyword evidence="1 3" id="KW-0597">Phosphoprotein</keyword>
<evidence type="ECO:0000256" key="1">
    <source>
        <dbReference type="ARBA" id="ARBA00022553"/>
    </source>
</evidence>
<evidence type="ECO:0000259" key="5">
    <source>
        <dbReference type="PROSITE" id="PS50110"/>
    </source>
</evidence>
<keyword evidence="6" id="KW-0418">Kinase</keyword>
<dbReference type="GO" id="GO:0000155">
    <property type="term" value="F:phosphorelay sensor kinase activity"/>
    <property type="evidence" value="ECO:0007669"/>
    <property type="project" value="InterPro"/>
</dbReference>
<dbReference type="STRING" id="1760988.SAMN02949497_2549"/>
<dbReference type="SMART" id="SM00387">
    <property type="entry name" value="HATPase_c"/>
    <property type="match status" value="1"/>
</dbReference>
<dbReference type="SUPFAM" id="SSF55874">
    <property type="entry name" value="ATPase domain of HSP90 chaperone/DNA topoisomerase II/histidine kinase"/>
    <property type="match status" value="1"/>
</dbReference>
<evidence type="ECO:0000313" key="6">
    <source>
        <dbReference type="EMBL" id="SMF95198.1"/>
    </source>
</evidence>
<dbReference type="InterPro" id="IPR036097">
    <property type="entry name" value="HisK_dim/P_sf"/>
</dbReference>
<evidence type="ECO:0000259" key="4">
    <source>
        <dbReference type="PROSITE" id="PS50109"/>
    </source>
</evidence>
<dbReference type="InterPro" id="IPR003594">
    <property type="entry name" value="HATPase_dom"/>
</dbReference>
<dbReference type="SUPFAM" id="SSF47384">
    <property type="entry name" value="Homodimeric domain of signal transducing histidine kinase"/>
    <property type="match status" value="1"/>
</dbReference>
<keyword evidence="6" id="KW-0808">Transferase</keyword>
<feature type="domain" description="Histidine kinase" evidence="4">
    <location>
        <begin position="265"/>
        <end position="442"/>
    </location>
</feature>
<evidence type="ECO:0000256" key="2">
    <source>
        <dbReference type="ARBA" id="ARBA00023012"/>
    </source>
</evidence>
<protein>
    <submittedName>
        <fullName evidence="6">Signal transduction histidine kinase</fullName>
    </submittedName>
</protein>
<dbReference type="SMART" id="SM00448">
    <property type="entry name" value="REC"/>
    <property type="match status" value="1"/>
</dbReference>
<dbReference type="InterPro" id="IPR036890">
    <property type="entry name" value="HATPase_C_sf"/>
</dbReference>
<dbReference type="EMBL" id="FXAM01000001">
    <property type="protein sequence ID" value="SMF95198.1"/>
    <property type="molecule type" value="Genomic_DNA"/>
</dbReference>
<feature type="modified residue" description="4-aspartylphosphate" evidence="3">
    <location>
        <position position="534"/>
    </location>
</feature>